<dbReference type="RefSeq" id="WP_116412232.1">
    <property type="nucleotide sequence ID" value="NZ_NBXB01000034.1"/>
</dbReference>
<dbReference type="InterPro" id="IPR035093">
    <property type="entry name" value="RelE/ParE_toxin_dom_sf"/>
</dbReference>
<organism evidence="3 4">
    <name type="scientific">Subtercola boreus</name>
    <dbReference type="NCBI Taxonomy" id="120213"/>
    <lineage>
        <taxon>Bacteria</taxon>
        <taxon>Bacillati</taxon>
        <taxon>Actinomycetota</taxon>
        <taxon>Actinomycetes</taxon>
        <taxon>Micrococcales</taxon>
        <taxon>Microbacteriaceae</taxon>
        <taxon>Subtercola</taxon>
    </lineage>
</organism>
<accession>A0A3E0VV66</accession>
<protein>
    <submittedName>
        <fullName evidence="3">Plasmid stabilization protein</fullName>
    </submittedName>
</protein>
<dbReference type="Pfam" id="PF05016">
    <property type="entry name" value="ParE_toxin"/>
    <property type="match status" value="1"/>
</dbReference>
<dbReference type="EMBL" id="NBXB01000034">
    <property type="protein sequence ID" value="RFA13671.1"/>
    <property type="molecule type" value="Genomic_DNA"/>
</dbReference>
<evidence type="ECO:0000313" key="4">
    <source>
        <dbReference type="Proteomes" id="UP000256541"/>
    </source>
</evidence>
<reference evidence="3 4" key="1">
    <citation type="submission" date="2017-04" db="EMBL/GenBank/DDBJ databases">
        <title>Comparative genome analysis of Subtercola boreus.</title>
        <authorList>
            <person name="Cho Y.-J."/>
            <person name="Cho A."/>
            <person name="Kim O.-S."/>
            <person name="Lee J.-I."/>
        </authorList>
    </citation>
    <scope>NUCLEOTIDE SEQUENCE [LARGE SCALE GENOMIC DNA]</scope>
    <source>
        <strain evidence="3 4">P27479</strain>
    </source>
</reference>
<dbReference type="AlphaFoldDB" id="A0A3E0VV66"/>
<proteinExistence type="inferred from homology"/>
<dbReference type="Proteomes" id="UP000256541">
    <property type="component" value="Unassembled WGS sequence"/>
</dbReference>
<name>A0A3E0VV66_9MICO</name>
<sequence>MSPYAVEFTTAAARQLRKLDPVVRRRLLAAIGLLASDPRPQGCKKLAGEDVAWRVPVGDYRVIYEILDDQLLVTVLRAAHRREVY</sequence>
<comment type="caution">
    <text evidence="3">The sequence shown here is derived from an EMBL/GenBank/DDBJ whole genome shotgun (WGS) entry which is preliminary data.</text>
</comment>
<dbReference type="PANTHER" id="PTHR35601:SF1">
    <property type="entry name" value="TOXIN RELE"/>
    <property type="match status" value="1"/>
</dbReference>
<dbReference type="Gene3D" id="3.30.2310.20">
    <property type="entry name" value="RelE-like"/>
    <property type="match status" value="1"/>
</dbReference>
<dbReference type="InterPro" id="IPR007712">
    <property type="entry name" value="RelE/ParE_toxin"/>
</dbReference>
<gene>
    <name evidence="3" type="ORF">B7R22_13550</name>
</gene>
<evidence type="ECO:0000313" key="3">
    <source>
        <dbReference type="EMBL" id="RFA13671.1"/>
    </source>
</evidence>
<evidence type="ECO:0000256" key="2">
    <source>
        <dbReference type="ARBA" id="ARBA00022649"/>
    </source>
</evidence>
<dbReference type="PANTHER" id="PTHR35601">
    <property type="entry name" value="TOXIN RELE"/>
    <property type="match status" value="1"/>
</dbReference>
<dbReference type="OrthoDB" id="5326046at2"/>
<evidence type="ECO:0000256" key="1">
    <source>
        <dbReference type="ARBA" id="ARBA00006226"/>
    </source>
</evidence>
<comment type="similarity">
    <text evidence="1">Belongs to the RelE toxin family.</text>
</comment>
<keyword evidence="2" id="KW-1277">Toxin-antitoxin system</keyword>
<dbReference type="SUPFAM" id="SSF143011">
    <property type="entry name" value="RelE-like"/>
    <property type="match status" value="1"/>
</dbReference>